<dbReference type="InterPro" id="IPR011105">
    <property type="entry name" value="Cell_wall_hydrolase_SleB"/>
</dbReference>
<dbReference type="InterPro" id="IPR042047">
    <property type="entry name" value="SleB_dom1"/>
</dbReference>
<evidence type="ECO:0000259" key="2">
    <source>
        <dbReference type="Pfam" id="PF07486"/>
    </source>
</evidence>
<dbReference type="Gene3D" id="1.10.10.2520">
    <property type="entry name" value="Cell wall hydrolase SleB, domain 1"/>
    <property type="match status" value="1"/>
</dbReference>
<feature type="domain" description="Cell wall hydrolase SleB" evidence="2">
    <location>
        <begin position="292"/>
        <end position="402"/>
    </location>
</feature>
<dbReference type="OrthoDB" id="9785345at2"/>
<proteinExistence type="predicted"/>
<organism evidence="3 4">
    <name type="scientific">Pannonibacter indicus</name>
    <dbReference type="NCBI Taxonomy" id="466044"/>
    <lineage>
        <taxon>Bacteria</taxon>
        <taxon>Pseudomonadati</taxon>
        <taxon>Pseudomonadota</taxon>
        <taxon>Alphaproteobacteria</taxon>
        <taxon>Hyphomicrobiales</taxon>
        <taxon>Stappiaceae</taxon>
        <taxon>Pannonibacter</taxon>
    </lineage>
</organism>
<accession>A0A0K6HVZ9</accession>
<sequence length="410" mass="44892">MFGPVYLCGKPIRPRRRFKLRHALAAAPLAFIGLTGSIGQQDISALMSAGGMPSWMQALETVDFSSQLPPTLTLAQATPLPAPELTLEGVTVSAPQGMQNTVIKGLEPLVRETLPTEVPDEIRINRTGKGDRFMSMAPDREMLEQASGSVYAMASLIGNGGQADMPRVAFVKPEPLTADQRNQFASAAKQPKGGRSKGTEEAGEPMDLQRMMMARNAAAAGFSLVSAYAPEAADTSRDPFTALFGPQYEVDLPPPEDPQNPHWWAQKPLPLSVLEPKEQRCMAEAIYFEARGESEEGQVAVAQVVLNRVKNPAYPNSICEVVYQNQNRRNQCQFSFACDGIPDRITSPDAWATAQRLAKEVVSGQQYLKMVDASTHYHATYVKPRWAGEMNKRGQIGLHIFYKTKAGGWN</sequence>
<evidence type="ECO:0000256" key="1">
    <source>
        <dbReference type="SAM" id="MobiDB-lite"/>
    </source>
</evidence>
<evidence type="ECO:0000313" key="4">
    <source>
        <dbReference type="Proteomes" id="UP000183900"/>
    </source>
</evidence>
<keyword evidence="3" id="KW-0378">Hydrolase</keyword>
<dbReference type="RefSeq" id="WP_055455156.1">
    <property type="nucleotide sequence ID" value="NZ_CYHE01000003.1"/>
</dbReference>
<dbReference type="AlphaFoldDB" id="A0A0K6HVZ9"/>
<dbReference type="Pfam" id="PF07486">
    <property type="entry name" value="Hydrolase_2"/>
    <property type="match status" value="1"/>
</dbReference>
<dbReference type="GO" id="GO:0016787">
    <property type="term" value="F:hydrolase activity"/>
    <property type="evidence" value="ECO:0007669"/>
    <property type="project" value="UniProtKB-KW"/>
</dbReference>
<protein>
    <submittedName>
        <fullName evidence="3">Cell wall hydrolase CwlJ, involved in spore germination</fullName>
    </submittedName>
</protein>
<feature type="region of interest" description="Disordered" evidence="1">
    <location>
        <begin position="184"/>
        <end position="203"/>
    </location>
</feature>
<keyword evidence="4" id="KW-1185">Reference proteome</keyword>
<gene>
    <name evidence="3" type="ORF">Ga0061067_103396</name>
</gene>
<name>A0A0K6HVZ9_9HYPH</name>
<dbReference type="Proteomes" id="UP000183900">
    <property type="component" value="Unassembled WGS sequence"/>
</dbReference>
<dbReference type="EMBL" id="CYHE01000003">
    <property type="protein sequence ID" value="CUA95011.1"/>
    <property type="molecule type" value="Genomic_DNA"/>
</dbReference>
<evidence type="ECO:0000313" key="3">
    <source>
        <dbReference type="EMBL" id="CUA95011.1"/>
    </source>
</evidence>
<reference evidence="4" key="1">
    <citation type="submission" date="2015-08" db="EMBL/GenBank/DDBJ databases">
        <authorList>
            <person name="Varghese N."/>
        </authorList>
    </citation>
    <scope>NUCLEOTIDE SEQUENCE [LARGE SCALE GENOMIC DNA]</scope>
    <source>
        <strain evidence="4">DSM 23407</strain>
    </source>
</reference>